<name>A0A835LU74_9MAGN</name>
<evidence type="ECO:0000259" key="2">
    <source>
        <dbReference type="PROSITE" id="PS50966"/>
    </source>
</evidence>
<evidence type="ECO:0000256" key="1">
    <source>
        <dbReference type="PROSITE-ProRule" id="PRU00325"/>
    </source>
</evidence>
<organism evidence="3 4">
    <name type="scientific">Coptis chinensis</name>
    <dbReference type="NCBI Taxonomy" id="261450"/>
    <lineage>
        <taxon>Eukaryota</taxon>
        <taxon>Viridiplantae</taxon>
        <taxon>Streptophyta</taxon>
        <taxon>Embryophyta</taxon>
        <taxon>Tracheophyta</taxon>
        <taxon>Spermatophyta</taxon>
        <taxon>Magnoliopsida</taxon>
        <taxon>Ranunculales</taxon>
        <taxon>Ranunculaceae</taxon>
        <taxon>Coptidoideae</taxon>
        <taxon>Coptis</taxon>
    </lineage>
</organism>
<keyword evidence="1" id="KW-0862">Zinc</keyword>
<dbReference type="PROSITE" id="PS50966">
    <property type="entry name" value="ZF_SWIM"/>
    <property type="match status" value="1"/>
</dbReference>
<feature type="domain" description="SWIM-type" evidence="2">
    <location>
        <begin position="3"/>
        <end position="55"/>
    </location>
</feature>
<dbReference type="InterPro" id="IPR007527">
    <property type="entry name" value="Znf_SWIM"/>
</dbReference>
<dbReference type="AlphaFoldDB" id="A0A835LU74"/>
<keyword evidence="1" id="KW-0863">Zinc-finger</keyword>
<dbReference type="OrthoDB" id="2402896at2759"/>
<reference evidence="3 4" key="1">
    <citation type="submission" date="2020-10" db="EMBL/GenBank/DDBJ databases">
        <title>The Coptis chinensis genome and diversification of protoberbering-type alkaloids.</title>
        <authorList>
            <person name="Wang B."/>
            <person name="Shu S."/>
            <person name="Song C."/>
            <person name="Liu Y."/>
        </authorList>
    </citation>
    <scope>NUCLEOTIDE SEQUENCE [LARGE SCALE GENOMIC DNA]</scope>
    <source>
        <strain evidence="3">HL-2020</strain>
        <tissue evidence="3">Leaf</tissue>
    </source>
</reference>
<dbReference type="Proteomes" id="UP000631114">
    <property type="component" value="Unassembled WGS sequence"/>
</dbReference>
<comment type="caution">
    <text evidence="3">The sequence shown here is derived from an EMBL/GenBank/DDBJ whole genome shotgun (WGS) entry which is preliminary data.</text>
</comment>
<accession>A0A835LU74</accession>
<dbReference type="Pfam" id="PF04434">
    <property type="entry name" value="SWIM"/>
    <property type="match status" value="1"/>
</dbReference>
<dbReference type="GO" id="GO:0008270">
    <property type="term" value="F:zinc ion binding"/>
    <property type="evidence" value="ECO:0007669"/>
    <property type="project" value="UniProtKB-KW"/>
</dbReference>
<gene>
    <name evidence="3" type="ORF">IFM89_036762</name>
</gene>
<protein>
    <recommendedName>
        <fullName evidence="2">SWIM-type domain-containing protein</fullName>
    </recommendedName>
</protein>
<evidence type="ECO:0000313" key="3">
    <source>
        <dbReference type="EMBL" id="KAF9603489.1"/>
    </source>
</evidence>
<sequence>MTYDVKFIRSKTNEEGEHWIVKWNQQMCEGVCECHLYEFVGIPCAHILKAVLDSPGQTKDYGLVAFSSTVAAKA</sequence>
<keyword evidence="1" id="KW-0479">Metal-binding</keyword>
<proteinExistence type="predicted"/>
<keyword evidence="4" id="KW-1185">Reference proteome</keyword>
<dbReference type="EMBL" id="JADFTS010000006">
    <property type="protein sequence ID" value="KAF9603489.1"/>
    <property type="molecule type" value="Genomic_DNA"/>
</dbReference>
<evidence type="ECO:0000313" key="4">
    <source>
        <dbReference type="Proteomes" id="UP000631114"/>
    </source>
</evidence>